<dbReference type="AlphaFoldDB" id="A0AAW9RDN8"/>
<accession>A0AAW9RDN8</accession>
<evidence type="ECO:0000256" key="3">
    <source>
        <dbReference type="SAM" id="Coils"/>
    </source>
</evidence>
<evidence type="ECO:0000313" key="6">
    <source>
        <dbReference type="Proteomes" id="UP001364472"/>
    </source>
</evidence>
<evidence type="ECO:0000313" key="5">
    <source>
        <dbReference type="EMBL" id="MEJ1250524.1"/>
    </source>
</evidence>
<gene>
    <name evidence="5" type="ORF">WB794_12665</name>
</gene>
<dbReference type="PANTHER" id="PTHR32347">
    <property type="entry name" value="EFFLUX SYSTEM COMPONENT YKNX-RELATED"/>
    <property type="match status" value="1"/>
</dbReference>
<sequence length="338" mass="36491">MTQPPESSIRQRGTWRAGLLALALSSAPALAGPLMLTGQVRALDAEPILMPQSDVAPATLRYLIPEGTQVQPGDVLIRLDPGNSLNNLQELEAQIEQAGARRDKDLAELKVKAIDARIALIQARATRDKAQVDAEIPRDHLSALDFDRYAGEYERARREHDLKRAELAAAQGAVQRRQADAVLEVRKLEAQLAYHRLQVEAAEQRATRAGTVRHGFDSRSGQRYAEGMSAYPGAQVGEVAGNSAMGVRAFALESERAGLREGQPVTLRFDALGDVVASGRIERIAGAPEAKREWGDGRYFEVDVGIDDAALSPRLLSGMSVRVDAEVPDSPAAAQVAP</sequence>
<evidence type="ECO:0000256" key="1">
    <source>
        <dbReference type="ARBA" id="ARBA00004196"/>
    </source>
</evidence>
<evidence type="ECO:0000256" key="2">
    <source>
        <dbReference type="ARBA" id="ARBA00023054"/>
    </source>
</evidence>
<dbReference type="Gene3D" id="2.40.30.170">
    <property type="match status" value="1"/>
</dbReference>
<keyword evidence="6" id="KW-1185">Reference proteome</keyword>
<organism evidence="5 6">
    <name type="scientific">Denitratimonas tolerans</name>
    <dbReference type="NCBI Taxonomy" id="1338420"/>
    <lineage>
        <taxon>Bacteria</taxon>
        <taxon>Pseudomonadati</taxon>
        <taxon>Pseudomonadota</taxon>
        <taxon>Gammaproteobacteria</taxon>
        <taxon>Lysobacterales</taxon>
        <taxon>Lysobacteraceae</taxon>
        <taxon>Denitratimonas</taxon>
    </lineage>
</organism>
<proteinExistence type="predicted"/>
<protein>
    <submittedName>
        <fullName evidence="5">HlyD family efflux transporter periplasmic adaptor subunit</fullName>
    </submittedName>
</protein>
<dbReference type="EMBL" id="JBBDHC010000022">
    <property type="protein sequence ID" value="MEJ1250524.1"/>
    <property type="molecule type" value="Genomic_DNA"/>
</dbReference>
<dbReference type="GO" id="GO:0030313">
    <property type="term" value="C:cell envelope"/>
    <property type="evidence" value="ECO:0007669"/>
    <property type="project" value="UniProtKB-SubCell"/>
</dbReference>
<evidence type="ECO:0000256" key="4">
    <source>
        <dbReference type="SAM" id="SignalP"/>
    </source>
</evidence>
<dbReference type="PANTHER" id="PTHR32347:SF23">
    <property type="entry name" value="BLL5650 PROTEIN"/>
    <property type="match status" value="1"/>
</dbReference>
<comment type="subcellular location">
    <subcellularLocation>
        <location evidence="1">Cell envelope</location>
    </subcellularLocation>
</comment>
<feature type="chain" id="PRO_5043981832" evidence="4">
    <location>
        <begin position="32"/>
        <end position="338"/>
    </location>
</feature>
<keyword evidence="4" id="KW-0732">Signal</keyword>
<dbReference type="Proteomes" id="UP001364472">
    <property type="component" value="Unassembled WGS sequence"/>
</dbReference>
<keyword evidence="2 3" id="KW-0175">Coiled coil</keyword>
<name>A0AAW9RDN8_9GAMM</name>
<reference evidence="5 6" key="1">
    <citation type="journal article" date="2016" name="Antonie Van Leeuwenhoek">
        <title>Denitratimonas tolerans gen. nov., sp. nov., a denitrifying bacterium isolated from a bioreactor for tannery wastewater treatment.</title>
        <authorList>
            <person name="Han S.I."/>
            <person name="Kim J.O."/>
            <person name="Lee Y.R."/>
            <person name="Ekpeghere K.I."/>
            <person name="Koh S.C."/>
            <person name="Whang K.S."/>
        </authorList>
    </citation>
    <scope>NUCLEOTIDE SEQUENCE [LARGE SCALE GENOMIC DNA]</scope>
    <source>
        <strain evidence="5 6">KACC 17565</strain>
    </source>
</reference>
<feature type="signal peptide" evidence="4">
    <location>
        <begin position="1"/>
        <end position="31"/>
    </location>
</feature>
<dbReference type="RefSeq" id="WP_337336227.1">
    <property type="nucleotide sequence ID" value="NZ_JBBDHC010000022.1"/>
</dbReference>
<comment type="caution">
    <text evidence="5">The sequence shown here is derived from an EMBL/GenBank/DDBJ whole genome shotgun (WGS) entry which is preliminary data.</text>
</comment>
<feature type="coiled-coil region" evidence="3">
    <location>
        <begin position="153"/>
        <end position="205"/>
    </location>
</feature>
<dbReference type="InterPro" id="IPR050465">
    <property type="entry name" value="UPF0194_transport"/>
</dbReference>